<sequence>MSKAFKEGCPRASHVHCRSHNLNLVTQSCKSVNPIRNLFDSVVQLTFFLSASASRKNILKEELGEHFDETILGPIVQEDEEDEIEDKSAELLVKSKK</sequence>
<evidence type="ECO:0000256" key="1">
    <source>
        <dbReference type="SAM" id="MobiDB-lite"/>
    </source>
</evidence>
<dbReference type="EMBL" id="UYJE01002292">
    <property type="protein sequence ID" value="VDI09496.1"/>
    <property type="molecule type" value="Genomic_DNA"/>
</dbReference>
<feature type="region of interest" description="Disordered" evidence="1">
    <location>
        <begin position="78"/>
        <end position="97"/>
    </location>
</feature>
<dbReference type="Proteomes" id="UP000596742">
    <property type="component" value="Unassembled WGS sequence"/>
</dbReference>
<keyword evidence="3" id="KW-1185">Reference proteome</keyword>
<organism evidence="2 3">
    <name type="scientific">Mytilus galloprovincialis</name>
    <name type="common">Mediterranean mussel</name>
    <dbReference type="NCBI Taxonomy" id="29158"/>
    <lineage>
        <taxon>Eukaryota</taxon>
        <taxon>Metazoa</taxon>
        <taxon>Spiralia</taxon>
        <taxon>Lophotrochozoa</taxon>
        <taxon>Mollusca</taxon>
        <taxon>Bivalvia</taxon>
        <taxon>Autobranchia</taxon>
        <taxon>Pteriomorphia</taxon>
        <taxon>Mytilida</taxon>
        <taxon>Mytiloidea</taxon>
        <taxon>Mytilidae</taxon>
        <taxon>Mytilinae</taxon>
        <taxon>Mytilus</taxon>
    </lineage>
</organism>
<dbReference type="AlphaFoldDB" id="A0A8B6CVK1"/>
<name>A0A8B6CVK1_MYTGA</name>
<proteinExistence type="predicted"/>
<protein>
    <submittedName>
        <fullName evidence="2">Uncharacterized protein</fullName>
    </submittedName>
</protein>
<evidence type="ECO:0000313" key="3">
    <source>
        <dbReference type="Proteomes" id="UP000596742"/>
    </source>
</evidence>
<gene>
    <name evidence="2" type="ORF">MGAL_10B052461</name>
</gene>
<comment type="caution">
    <text evidence="2">The sequence shown here is derived from an EMBL/GenBank/DDBJ whole genome shotgun (WGS) entry which is preliminary data.</text>
</comment>
<dbReference type="OrthoDB" id="6614843at2759"/>
<dbReference type="PROSITE" id="PS51257">
    <property type="entry name" value="PROKAR_LIPOPROTEIN"/>
    <property type="match status" value="1"/>
</dbReference>
<evidence type="ECO:0000313" key="2">
    <source>
        <dbReference type="EMBL" id="VDI09496.1"/>
    </source>
</evidence>
<accession>A0A8B6CVK1</accession>
<reference evidence="2" key="1">
    <citation type="submission" date="2018-11" db="EMBL/GenBank/DDBJ databases">
        <authorList>
            <person name="Alioto T."/>
            <person name="Alioto T."/>
        </authorList>
    </citation>
    <scope>NUCLEOTIDE SEQUENCE</scope>
</reference>